<dbReference type="RefSeq" id="WP_155430892.1">
    <property type="nucleotide sequence ID" value="NZ_WNJO01000002.1"/>
</dbReference>
<dbReference type="Pfam" id="PF09848">
    <property type="entry name" value="SLFN-g3_helicase"/>
    <property type="match status" value="1"/>
</dbReference>
<feature type="domain" description="GIY-YIG" evidence="1">
    <location>
        <begin position="40"/>
        <end position="71"/>
    </location>
</feature>
<evidence type="ECO:0000259" key="1">
    <source>
        <dbReference type="Pfam" id="PF01541"/>
    </source>
</evidence>
<evidence type="ECO:0000313" key="3">
    <source>
        <dbReference type="EMBL" id="MTV81619.1"/>
    </source>
</evidence>
<proteinExistence type="predicted"/>
<dbReference type="InterPro" id="IPR027417">
    <property type="entry name" value="P-loop_NTPase"/>
</dbReference>
<dbReference type="CDD" id="cd10439">
    <property type="entry name" value="GIY-YIG_COG3410"/>
    <property type="match status" value="1"/>
</dbReference>
<name>A0A7X2XTZ5_9LACO</name>
<dbReference type="EMBL" id="WNJO01000002">
    <property type="protein sequence ID" value="MTV81619.1"/>
    <property type="molecule type" value="Genomic_DNA"/>
</dbReference>
<dbReference type="Pfam" id="PF01541">
    <property type="entry name" value="GIY-YIG"/>
    <property type="match status" value="1"/>
</dbReference>
<accession>A0A7X2XTZ5</accession>
<evidence type="ECO:0000313" key="4">
    <source>
        <dbReference type="Proteomes" id="UP000466388"/>
    </source>
</evidence>
<evidence type="ECO:0000259" key="2">
    <source>
        <dbReference type="Pfam" id="PF09848"/>
    </source>
</evidence>
<dbReference type="AlphaFoldDB" id="A0A7X2XTZ5"/>
<protein>
    <submittedName>
        <fullName evidence="3">DUF2075 domain-containing protein</fullName>
    </submittedName>
</protein>
<dbReference type="InterPro" id="IPR018647">
    <property type="entry name" value="SLFN_3-like_DNA/RNA_helicase"/>
</dbReference>
<dbReference type="InterPro" id="IPR000305">
    <property type="entry name" value="GIY-YIG_endonuc"/>
</dbReference>
<organism evidence="3 4">
    <name type="scientific">Secundilactobacillus folii</name>
    <dbReference type="NCBI Taxonomy" id="2678357"/>
    <lineage>
        <taxon>Bacteria</taxon>
        <taxon>Bacillati</taxon>
        <taxon>Bacillota</taxon>
        <taxon>Bacilli</taxon>
        <taxon>Lactobacillales</taxon>
        <taxon>Lactobacillaceae</taxon>
        <taxon>Secundilactobacillus</taxon>
    </lineage>
</organism>
<dbReference type="SUPFAM" id="SSF52540">
    <property type="entry name" value="P-loop containing nucleoside triphosphate hydrolases"/>
    <property type="match status" value="1"/>
</dbReference>
<dbReference type="Proteomes" id="UP000466388">
    <property type="component" value="Unassembled WGS sequence"/>
</dbReference>
<gene>
    <name evidence="3" type="ORF">GM612_02980</name>
</gene>
<dbReference type="Gene3D" id="3.40.50.300">
    <property type="entry name" value="P-loop containing nucleotide triphosphate hydrolases"/>
    <property type="match status" value="1"/>
</dbReference>
<comment type="caution">
    <text evidence="3">The sequence shown here is derived from an EMBL/GenBank/DDBJ whole genome shotgun (WGS) entry which is preliminary data.</text>
</comment>
<keyword evidence="4" id="KW-1185">Reference proteome</keyword>
<sequence>MVNLAYPVIKSTSYSPLGLKQFTDDIKNTSTGELLLDYPTVYIIYKKNKHRMYDVYVGETNNIRQRTTQHLIEDPKVRPDWDDFRAADDTRMIVIGHDRFNKSLTLDIENKMMLYMSGVSTVQNLNNRRENDQNKYFTEEDRDNIFSKVWRRLRKIDENLFPVERIIQDSALFKASPFHKLTEAQFKAKDLIQDRITHVLLENEEDQLILVEGEAGSGKTVLLSTIFYQLHQYQMSNDHPQFSNLKLHLIVNHDEQLKVYRDILIKLGITKSSDKDVVSKATHFINTHRPDEKVDVVLVDEAHLLWTQGKQAYRGNNQLEDIMARARVTVAIFDPRQILKAEEYLEKTDIENLREKSKKQNNLIVLKNQLRMRADERTIDWIRAITDGRRQVLPIHRDSKHYDLRIFDDAAEMYRQIKIKNSNQKENGISRLVATFDWEYTQRKRSDGKYWMVTAGNLELPWNLQLKAERTVQRLAWPEQSQTIDEVGSTYTIQGFDLNYCGVIIGPSVTYKDGRVQFNPEKSKNTNAIHQRTLADGKKVYVSDELLANELNVLLTRGVNGLYIYAADDALREKLLKASQKTV</sequence>
<reference evidence="3 4" key="1">
    <citation type="submission" date="2019-11" db="EMBL/GenBank/DDBJ databases">
        <title>Lactobacillus sp. nov. CRM56-3, isolated from fermented tea leaves.</title>
        <authorList>
            <person name="Phuengjayaem S."/>
            <person name="Tanasupawat S."/>
        </authorList>
    </citation>
    <scope>NUCLEOTIDE SEQUENCE [LARGE SCALE GENOMIC DNA]</scope>
    <source>
        <strain evidence="3 4">CRM56-3</strain>
    </source>
</reference>
<feature type="domain" description="Schlafen group 3-like DNA/RNA helicase" evidence="2">
    <location>
        <begin position="207"/>
        <end position="568"/>
    </location>
</feature>